<dbReference type="GO" id="GO:0008168">
    <property type="term" value="F:methyltransferase activity"/>
    <property type="evidence" value="ECO:0007669"/>
    <property type="project" value="UniProtKB-KW"/>
</dbReference>
<evidence type="ECO:0000313" key="4">
    <source>
        <dbReference type="EMBL" id="KTD16841.1"/>
    </source>
</evidence>
<dbReference type="PANTHER" id="PTHR43861">
    <property type="entry name" value="TRANS-ACONITATE 2-METHYLTRANSFERASE-RELATED"/>
    <property type="match status" value="1"/>
</dbReference>
<evidence type="ECO:0000256" key="2">
    <source>
        <dbReference type="ARBA" id="ARBA00022679"/>
    </source>
</evidence>
<dbReference type="InterPro" id="IPR041698">
    <property type="entry name" value="Methyltransf_25"/>
</dbReference>
<feature type="domain" description="Methyltransferase" evidence="3">
    <location>
        <begin position="40"/>
        <end position="135"/>
    </location>
</feature>
<evidence type="ECO:0000256" key="1">
    <source>
        <dbReference type="ARBA" id="ARBA00022603"/>
    </source>
</evidence>
<dbReference type="OrthoDB" id="9760689at2"/>
<keyword evidence="5" id="KW-1185">Reference proteome</keyword>
<dbReference type="GO" id="GO:0032259">
    <property type="term" value="P:methylation"/>
    <property type="evidence" value="ECO:0007669"/>
    <property type="project" value="UniProtKB-KW"/>
</dbReference>
<dbReference type="EMBL" id="LNYJ01000011">
    <property type="protein sequence ID" value="KTD16841.1"/>
    <property type="molecule type" value="Genomic_DNA"/>
</dbReference>
<sequence length="296" mass="33760">MPQYPISPELYDQSIPQIVTAKSVVLDFFDKTHIHGGETIVDACCGTGNLAGFLGGYLPNCTILGLDNAENMIEFAKKKYSQNNVSFLLEDLTTFNESYKKSADLIICSWAVSHIPMEQQKIFTNNLYQYLKKEGRLIVLFPVMGSTLSTVIQETVKSEKWNNVFTKLENTRVTFTIEQYDEILRQVGFMNRSVRLCSEEITFKDKNELRCFIITSIARYLSYIPKPELSEEFIDDITNNYQEKIPNLSYTVTILSAVAKRPSLNLLLQKTGTFNSDSNNSQEEDITQLLLYSKPD</sequence>
<evidence type="ECO:0000259" key="3">
    <source>
        <dbReference type="Pfam" id="PF13649"/>
    </source>
</evidence>
<dbReference type="CDD" id="cd02440">
    <property type="entry name" value="AdoMet_MTases"/>
    <property type="match status" value="1"/>
</dbReference>
<organism evidence="4 5">
    <name type="scientific">Legionella jordanis</name>
    <dbReference type="NCBI Taxonomy" id="456"/>
    <lineage>
        <taxon>Bacteria</taxon>
        <taxon>Pseudomonadati</taxon>
        <taxon>Pseudomonadota</taxon>
        <taxon>Gammaproteobacteria</taxon>
        <taxon>Legionellales</taxon>
        <taxon>Legionellaceae</taxon>
        <taxon>Legionella</taxon>
    </lineage>
</organism>
<comment type="caution">
    <text evidence="4">The sequence shown here is derived from an EMBL/GenBank/DDBJ whole genome shotgun (WGS) entry which is preliminary data.</text>
</comment>
<dbReference type="Proteomes" id="UP000055035">
    <property type="component" value="Unassembled WGS sequence"/>
</dbReference>
<dbReference type="PANTHER" id="PTHR43861:SF1">
    <property type="entry name" value="TRANS-ACONITATE 2-METHYLTRANSFERASE"/>
    <property type="match status" value="1"/>
</dbReference>
<keyword evidence="2 4" id="KW-0808">Transferase</keyword>
<name>A0A0W0VB05_9GAMM</name>
<evidence type="ECO:0000313" key="5">
    <source>
        <dbReference type="Proteomes" id="UP000055035"/>
    </source>
</evidence>
<dbReference type="RefSeq" id="WP_058470663.1">
    <property type="nucleotide sequence ID" value="NZ_CAAAIC010000017.1"/>
</dbReference>
<dbReference type="Gene3D" id="3.40.50.150">
    <property type="entry name" value="Vaccinia Virus protein VP39"/>
    <property type="match status" value="1"/>
</dbReference>
<accession>A0A0W0VB05</accession>
<protein>
    <submittedName>
        <fullName evidence="4">Methyltransferase</fullName>
    </submittedName>
</protein>
<gene>
    <name evidence="4" type="ORF">Ljor_1147</name>
</gene>
<keyword evidence="1 4" id="KW-0489">Methyltransferase</keyword>
<dbReference type="PATRIC" id="fig|456.5.peg.1224"/>
<dbReference type="AlphaFoldDB" id="A0A0W0VB05"/>
<reference evidence="4 5" key="1">
    <citation type="submission" date="2015-11" db="EMBL/GenBank/DDBJ databases">
        <title>Genomic analysis of 38 Legionella species identifies large and diverse effector repertoires.</title>
        <authorList>
            <person name="Burstein D."/>
            <person name="Amaro F."/>
            <person name="Zusman T."/>
            <person name="Lifshitz Z."/>
            <person name="Cohen O."/>
            <person name="Gilbert J.A."/>
            <person name="Pupko T."/>
            <person name="Shuman H.A."/>
            <person name="Segal G."/>
        </authorList>
    </citation>
    <scope>NUCLEOTIDE SEQUENCE [LARGE SCALE GENOMIC DNA]</scope>
    <source>
        <strain evidence="4 5">BL-540</strain>
    </source>
</reference>
<dbReference type="Pfam" id="PF13649">
    <property type="entry name" value="Methyltransf_25"/>
    <property type="match status" value="1"/>
</dbReference>
<dbReference type="InterPro" id="IPR029063">
    <property type="entry name" value="SAM-dependent_MTases_sf"/>
</dbReference>
<dbReference type="SUPFAM" id="SSF53335">
    <property type="entry name" value="S-adenosyl-L-methionine-dependent methyltransferases"/>
    <property type="match status" value="1"/>
</dbReference>
<proteinExistence type="predicted"/>